<dbReference type="SUPFAM" id="SSF75005">
    <property type="entry name" value="Arabinanase/levansucrase/invertase"/>
    <property type="match status" value="1"/>
</dbReference>
<evidence type="ECO:0000256" key="5">
    <source>
        <dbReference type="SAM" id="SignalP"/>
    </source>
</evidence>
<feature type="signal peptide" evidence="5">
    <location>
        <begin position="1"/>
        <end position="22"/>
    </location>
</feature>
<evidence type="ECO:0000313" key="6">
    <source>
        <dbReference type="EMBL" id="UWZ86403.1"/>
    </source>
</evidence>
<dbReference type="Proteomes" id="UP001059380">
    <property type="component" value="Chromosome"/>
</dbReference>
<dbReference type="GO" id="GO:0004553">
    <property type="term" value="F:hydrolase activity, hydrolyzing O-glycosyl compounds"/>
    <property type="evidence" value="ECO:0007669"/>
    <property type="project" value="InterPro"/>
</dbReference>
<evidence type="ECO:0000256" key="3">
    <source>
        <dbReference type="ARBA" id="ARBA00023295"/>
    </source>
</evidence>
<proteinExistence type="inferred from homology"/>
<dbReference type="CDD" id="cd18821">
    <property type="entry name" value="GH43_Pc3Gal43A-like"/>
    <property type="match status" value="1"/>
</dbReference>
<evidence type="ECO:0000256" key="2">
    <source>
        <dbReference type="ARBA" id="ARBA00022801"/>
    </source>
</evidence>
<feature type="chain" id="PRO_5039886878" evidence="5">
    <location>
        <begin position="23"/>
        <end position="325"/>
    </location>
</feature>
<reference evidence="6" key="1">
    <citation type="submission" date="2021-04" db="EMBL/GenBank/DDBJ databases">
        <title>Phylogenetic analysis of Acidobacteriaceae.</title>
        <authorList>
            <person name="Qiu L."/>
            <person name="Zhang Q."/>
        </authorList>
    </citation>
    <scope>NUCLEOTIDE SEQUENCE</scope>
    <source>
        <strain evidence="6">DSM 25168</strain>
    </source>
</reference>
<name>A0A9J7BU40_9BACT</name>
<comment type="similarity">
    <text evidence="1 4">Belongs to the glycosyl hydrolase 43 family.</text>
</comment>
<protein>
    <submittedName>
        <fullName evidence="6">Family 43 glycosylhydrolase</fullName>
    </submittedName>
</protein>
<dbReference type="PANTHER" id="PTHR22925:SF3">
    <property type="entry name" value="GLYCOSYL HYDROLASE FAMILY PROTEIN 43"/>
    <property type="match status" value="1"/>
</dbReference>
<dbReference type="Gene3D" id="2.115.10.20">
    <property type="entry name" value="Glycosyl hydrolase domain, family 43"/>
    <property type="match status" value="1"/>
</dbReference>
<gene>
    <name evidence="6" type="ORF">MOP44_10765</name>
</gene>
<dbReference type="PANTHER" id="PTHR22925">
    <property type="entry name" value="GLYCOSYL HYDROLASE 43 FAMILY MEMBER"/>
    <property type="match status" value="1"/>
</dbReference>
<organism evidence="6 7">
    <name type="scientific">Occallatibacter riparius</name>
    <dbReference type="NCBI Taxonomy" id="1002689"/>
    <lineage>
        <taxon>Bacteria</taxon>
        <taxon>Pseudomonadati</taxon>
        <taxon>Acidobacteriota</taxon>
        <taxon>Terriglobia</taxon>
        <taxon>Terriglobales</taxon>
        <taxon>Acidobacteriaceae</taxon>
        <taxon>Occallatibacter</taxon>
    </lineage>
</organism>
<keyword evidence="5" id="KW-0732">Signal</keyword>
<dbReference type="InterPro" id="IPR023296">
    <property type="entry name" value="Glyco_hydro_beta-prop_sf"/>
</dbReference>
<dbReference type="KEGG" id="orp:MOP44_10765"/>
<dbReference type="InterPro" id="IPR006710">
    <property type="entry name" value="Glyco_hydro_43"/>
</dbReference>
<accession>A0A9J7BU40</accession>
<evidence type="ECO:0000313" key="7">
    <source>
        <dbReference type="Proteomes" id="UP001059380"/>
    </source>
</evidence>
<keyword evidence="3 4" id="KW-0326">Glycosidase</keyword>
<sequence>MRTLCRLCLALLACLAIQSAVSQPDKLIQPGKPWMAGNASLQAHGGGIIQVGKTWYWIGENKTHGSSFYANSCYSSTDLVHWTFVNDTLKLQASGDLGPNRVVERPKIIYNARTKTYVMYMHIDDPKYAEAKVGVATSPTVCGDYTYRGSFRPLGFQSRDIGVFQDSDGSAYLLTEDRVNGLRIDALSSDYLSVTKAVAVLPDMEAPAMIKVQGKYFLFSSHLTGWNTNDNQYATAPSPAGPWSALSNFAPAGSHTFNSQTTFVLPVQGKGGITYIYMGDRWMPKDLASSTYIWLPLTISGTSVSMTWRDRWSLNAAAGTWTPAQ</sequence>
<dbReference type="GO" id="GO:0005975">
    <property type="term" value="P:carbohydrate metabolic process"/>
    <property type="evidence" value="ECO:0007669"/>
    <property type="project" value="InterPro"/>
</dbReference>
<keyword evidence="7" id="KW-1185">Reference proteome</keyword>
<keyword evidence="2 4" id="KW-0378">Hydrolase</keyword>
<evidence type="ECO:0000256" key="1">
    <source>
        <dbReference type="ARBA" id="ARBA00009865"/>
    </source>
</evidence>
<dbReference type="EMBL" id="CP093313">
    <property type="protein sequence ID" value="UWZ86403.1"/>
    <property type="molecule type" value="Genomic_DNA"/>
</dbReference>
<dbReference type="AlphaFoldDB" id="A0A9J7BU40"/>
<evidence type="ECO:0000256" key="4">
    <source>
        <dbReference type="RuleBase" id="RU361187"/>
    </source>
</evidence>
<dbReference type="Pfam" id="PF04616">
    <property type="entry name" value="Glyco_hydro_43"/>
    <property type="match status" value="1"/>
</dbReference>
<dbReference type="RefSeq" id="WP_260796043.1">
    <property type="nucleotide sequence ID" value="NZ_CP093313.1"/>
</dbReference>